<gene>
    <name evidence="2" type="ORF">FHS29_007133</name>
</gene>
<evidence type="ECO:0000313" key="2">
    <source>
        <dbReference type="EMBL" id="MBB5960509.1"/>
    </source>
</evidence>
<keyword evidence="3" id="KW-1185">Reference proteome</keyword>
<accession>A0A841CT88</accession>
<organism evidence="2 3">
    <name type="scientific">Saccharothrix tamanrassetensis</name>
    <dbReference type="NCBI Taxonomy" id="1051531"/>
    <lineage>
        <taxon>Bacteria</taxon>
        <taxon>Bacillati</taxon>
        <taxon>Actinomycetota</taxon>
        <taxon>Actinomycetes</taxon>
        <taxon>Pseudonocardiales</taxon>
        <taxon>Pseudonocardiaceae</taxon>
        <taxon>Saccharothrix</taxon>
    </lineage>
</organism>
<sequence length="242" mass="25507">MPDVWTDSTTCDLQQPGCSEEKFTVTRLMRNIGARIGIMSIGTTAGASATSSSTVFAGANTRHSPRARRATLLLAALATIVGMLAAPGTASAGDGNFTTACLGHSVLAGPVAVTRPTSSLPWGYVRYCWDGLNNFAQFIHVDANGRQAPMPANFIANAWIWRYEDYPNGFSENRPVMALAATAMWCREKSGVVATGFAIPVRAPDSAPRLSLSNGMDGSGSSSPVAGQILRDSVRRTHSVVA</sequence>
<evidence type="ECO:0000256" key="1">
    <source>
        <dbReference type="SAM" id="Phobius"/>
    </source>
</evidence>
<proteinExistence type="predicted"/>
<name>A0A841CT88_9PSEU</name>
<dbReference type="EMBL" id="JACHJN010000016">
    <property type="protein sequence ID" value="MBB5960509.1"/>
    <property type="molecule type" value="Genomic_DNA"/>
</dbReference>
<keyword evidence="1" id="KW-1133">Transmembrane helix</keyword>
<feature type="transmembrane region" description="Helical" evidence="1">
    <location>
        <begin position="70"/>
        <end position="90"/>
    </location>
</feature>
<dbReference type="Proteomes" id="UP000547510">
    <property type="component" value="Unassembled WGS sequence"/>
</dbReference>
<dbReference type="AlphaFoldDB" id="A0A841CT88"/>
<reference evidence="2 3" key="1">
    <citation type="submission" date="2020-08" db="EMBL/GenBank/DDBJ databases">
        <title>Genomic Encyclopedia of Type Strains, Phase III (KMG-III): the genomes of soil and plant-associated and newly described type strains.</title>
        <authorList>
            <person name="Whitman W."/>
        </authorList>
    </citation>
    <scope>NUCLEOTIDE SEQUENCE [LARGE SCALE GENOMIC DNA]</scope>
    <source>
        <strain evidence="2 3">CECT 8640</strain>
    </source>
</reference>
<keyword evidence="1" id="KW-0472">Membrane</keyword>
<keyword evidence="1" id="KW-0812">Transmembrane</keyword>
<comment type="caution">
    <text evidence="2">The sequence shown here is derived from an EMBL/GenBank/DDBJ whole genome shotgun (WGS) entry which is preliminary data.</text>
</comment>
<protein>
    <submittedName>
        <fullName evidence="2">Uncharacterized protein</fullName>
    </submittedName>
</protein>
<evidence type="ECO:0000313" key="3">
    <source>
        <dbReference type="Proteomes" id="UP000547510"/>
    </source>
</evidence>